<dbReference type="InterPro" id="IPR014917">
    <property type="entry name" value="DUF1800"/>
</dbReference>
<reference evidence="2 3" key="1">
    <citation type="submission" date="2018-12" db="EMBL/GenBank/DDBJ databases">
        <title>bacterium Hansschlegelia zhihuaiae S113.</title>
        <authorList>
            <person name="He J."/>
        </authorList>
    </citation>
    <scope>NUCLEOTIDE SEQUENCE [LARGE SCALE GENOMIC DNA]</scope>
    <source>
        <strain evidence="2 3">S 113</strain>
    </source>
</reference>
<name>A0A4Q0M3Q2_9HYPH</name>
<dbReference type="Pfam" id="PF08811">
    <property type="entry name" value="DUF1800"/>
    <property type="match status" value="1"/>
</dbReference>
<evidence type="ECO:0000313" key="3">
    <source>
        <dbReference type="Proteomes" id="UP000289708"/>
    </source>
</evidence>
<proteinExistence type="predicted"/>
<accession>A0A4Q0M3Q2</accession>
<feature type="signal peptide" evidence="1">
    <location>
        <begin position="1"/>
        <end position="34"/>
    </location>
</feature>
<gene>
    <name evidence="2" type="ORF">EK403_21515</name>
</gene>
<evidence type="ECO:0000256" key="1">
    <source>
        <dbReference type="SAM" id="SignalP"/>
    </source>
</evidence>
<dbReference type="AlphaFoldDB" id="A0A4Q0M3Q2"/>
<dbReference type="RefSeq" id="WP_128779508.1">
    <property type="nucleotide sequence ID" value="NZ_RYFI01000035.1"/>
</dbReference>
<protein>
    <submittedName>
        <fullName evidence="2">DUF1800 domain-containing protein</fullName>
    </submittedName>
</protein>
<organism evidence="2 3">
    <name type="scientific">Hansschlegelia zhihuaiae</name>
    <dbReference type="NCBI Taxonomy" id="405005"/>
    <lineage>
        <taxon>Bacteria</taxon>
        <taxon>Pseudomonadati</taxon>
        <taxon>Pseudomonadota</taxon>
        <taxon>Alphaproteobacteria</taxon>
        <taxon>Hyphomicrobiales</taxon>
        <taxon>Methylopilaceae</taxon>
        <taxon>Hansschlegelia</taxon>
    </lineage>
</organism>
<dbReference type="OrthoDB" id="9772295at2"/>
<dbReference type="Proteomes" id="UP000289708">
    <property type="component" value="Unassembled WGS sequence"/>
</dbReference>
<keyword evidence="1" id="KW-0732">Signal</keyword>
<keyword evidence="3" id="KW-1185">Reference proteome</keyword>
<comment type="caution">
    <text evidence="2">The sequence shown here is derived from an EMBL/GenBank/DDBJ whole genome shotgun (WGS) entry which is preliminary data.</text>
</comment>
<dbReference type="EMBL" id="RYFI01000035">
    <property type="protein sequence ID" value="RXF67216.1"/>
    <property type="molecule type" value="Genomic_DNA"/>
</dbReference>
<evidence type="ECO:0000313" key="2">
    <source>
        <dbReference type="EMBL" id="RXF67216.1"/>
    </source>
</evidence>
<feature type="chain" id="PRO_5020943984" evidence="1">
    <location>
        <begin position="35"/>
        <end position="486"/>
    </location>
</feature>
<sequence length="486" mass="54160">MTHTRVRPTWSLRSAAAVLQLLLAGLVAAPAAHALDPEVMALANRLSWGGGSPPAVSTEEYLRDQLHPPANDGLPQALQDRIATMEISRRDPLELTAQQEKLRKELAAVKGKPSYGEMHKAYNAKIRSWQQEASERSLLRSVYSQNQLKEQLVWFWYNHFNVHWRKGRVQPLFADFEESAIRPRVLGRFKDLLNATVFHPAMLFYLDNRANKAGKINENYARELLELHTMGVEGGYSQKDVQELARALTGLAPDLRPLGERSRDSRELYIFQGVRHDTGDKVLLGQTIKGRRSADEVRAVVDLIARQPATARFISSKLAKYFCCDEVSSALVDAMAETFTKTDGDIAAVLETLFTAPDFRQSLGRKFKDPMHYVVSAARVATGAGAKTDPSLLARYISQLGQRPYDRSTPDGYPITDAAWSGSGAMISRFEVASRMSRNPGDIRDSPYVRAVMSNLGPNTRAALAGASNLANWKTIFFASPEFMHR</sequence>